<accession>A0A9Q1C2Q0</accession>
<evidence type="ECO:0000313" key="8">
    <source>
        <dbReference type="EMBL" id="KAJ8037074.1"/>
    </source>
</evidence>
<evidence type="ECO:0000256" key="6">
    <source>
        <dbReference type="ARBA" id="ARBA00048021"/>
    </source>
</evidence>
<evidence type="ECO:0000256" key="1">
    <source>
        <dbReference type="ARBA" id="ARBA00001933"/>
    </source>
</evidence>
<dbReference type="PANTHER" id="PTHR43206">
    <property type="entry name" value="AMINOTRANSFERASE"/>
    <property type="match status" value="1"/>
</dbReference>
<dbReference type="PANTHER" id="PTHR43206:SF1">
    <property type="entry name" value="4-AMINOBUTYRATE AMINOTRANSFERASE, MITOCHONDRIAL"/>
    <property type="match status" value="1"/>
</dbReference>
<dbReference type="Proteomes" id="UP001152320">
    <property type="component" value="Chromosome 8"/>
</dbReference>
<dbReference type="PIRSF" id="PIRSF000521">
    <property type="entry name" value="Transaminase_4ab_Lys_Orn"/>
    <property type="match status" value="1"/>
</dbReference>
<keyword evidence="4" id="KW-0808">Transferase</keyword>
<dbReference type="Gene3D" id="3.90.1150.10">
    <property type="entry name" value="Aspartate Aminotransferase, domain 1"/>
    <property type="match status" value="1"/>
</dbReference>
<evidence type="ECO:0000256" key="7">
    <source>
        <dbReference type="RuleBase" id="RU003560"/>
    </source>
</evidence>
<dbReference type="InterPro" id="IPR005814">
    <property type="entry name" value="Aminotrans_3"/>
</dbReference>
<dbReference type="EMBL" id="JAIZAY010000008">
    <property type="protein sequence ID" value="KAJ8037074.1"/>
    <property type="molecule type" value="Genomic_DNA"/>
</dbReference>
<evidence type="ECO:0000256" key="5">
    <source>
        <dbReference type="ARBA" id="ARBA00022898"/>
    </source>
</evidence>
<comment type="catalytic activity">
    <reaction evidence="6">
        <text>4-aminobutanoate + 2-oxoglutarate = succinate semialdehyde + L-glutamate</text>
        <dbReference type="Rhea" id="RHEA:23352"/>
        <dbReference type="ChEBI" id="CHEBI:16810"/>
        <dbReference type="ChEBI" id="CHEBI:29985"/>
        <dbReference type="ChEBI" id="CHEBI:57706"/>
        <dbReference type="ChEBI" id="CHEBI:59888"/>
        <dbReference type="EC" id="2.6.1.19"/>
    </reaction>
</comment>
<keyword evidence="3 8" id="KW-0032">Aminotransferase</keyword>
<dbReference type="InterPro" id="IPR015421">
    <property type="entry name" value="PyrdxlP-dep_Trfase_major"/>
</dbReference>
<evidence type="ECO:0000256" key="2">
    <source>
        <dbReference type="ARBA" id="ARBA00008954"/>
    </source>
</evidence>
<dbReference type="InterPro" id="IPR015424">
    <property type="entry name" value="PyrdxlP-dep_Trfase"/>
</dbReference>
<gene>
    <name evidence="8" type="ORF">HOLleu_17804</name>
</gene>
<proteinExistence type="inferred from homology"/>
<dbReference type="InterPro" id="IPR015422">
    <property type="entry name" value="PyrdxlP-dep_Trfase_small"/>
</dbReference>
<evidence type="ECO:0000256" key="3">
    <source>
        <dbReference type="ARBA" id="ARBA00022576"/>
    </source>
</evidence>
<sequence length="495" mass="54787">MAQISRIGLLSRSIVNIRGRCRSTSAAAALKLVPGEYDGPSMKTEVPGPRSKELIQKYTNVTLNGYTVNFCVDSHSSLGNYVVDADGNRMLDAFCQISSLPLGYNHPDLLAIATDPNNANVLSARPSLAMFPNMDYPEKLEKLVKTMAPKGLKHMQTMMCGSCSNENAIKQAFIRYRHRERGGNPTEEDLSSAMRNQAPGSTNYTVLSFDGGFHGRTYACLSLTHSKPIHKVDIPAADFPCAPFPRLKYPLKEFETENRAEEDRCLVRIRELIDERKQAGGPVAAVIVEPIQAEGGDFHATPYFFRNLQQICKETGAAFIVDEVQTCCGATGHFWAHEAWDLPEAPDFVTFSKKLISGGYFFKEEFDPKFGARIFNTWMGDPPKLLMMEAVVDVIKRDGLLELTRESGAHLQTGLEDIQNKYPQHLHSARGAATFCAINTTDSAVLPKLQANMRNKGVLVGTCGTNTLRFRPALIFQPHHADIILDTLESAVKEL</sequence>
<comment type="cofactor">
    <cofactor evidence="1">
        <name>pyridoxal 5'-phosphate</name>
        <dbReference type="ChEBI" id="CHEBI:597326"/>
    </cofactor>
</comment>
<dbReference type="GO" id="GO:0009450">
    <property type="term" value="P:gamma-aminobutyric acid catabolic process"/>
    <property type="evidence" value="ECO:0007669"/>
    <property type="project" value="TreeGrafter"/>
</dbReference>
<dbReference type="GO" id="GO:0005739">
    <property type="term" value="C:mitochondrion"/>
    <property type="evidence" value="ECO:0007669"/>
    <property type="project" value="TreeGrafter"/>
</dbReference>
<evidence type="ECO:0000313" key="9">
    <source>
        <dbReference type="Proteomes" id="UP001152320"/>
    </source>
</evidence>
<dbReference type="CDD" id="cd00610">
    <property type="entry name" value="OAT_like"/>
    <property type="match status" value="1"/>
</dbReference>
<keyword evidence="5 7" id="KW-0663">Pyridoxal phosphate</keyword>
<keyword evidence="9" id="KW-1185">Reference proteome</keyword>
<dbReference type="AlphaFoldDB" id="A0A9Q1C2Q0"/>
<comment type="caution">
    <text evidence="8">The sequence shown here is derived from an EMBL/GenBank/DDBJ whole genome shotgun (WGS) entry which is preliminary data.</text>
</comment>
<organism evidence="8 9">
    <name type="scientific">Holothuria leucospilota</name>
    <name type="common">Black long sea cucumber</name>
    <name type="synonym">Mertensiothuria leucospilota</name>
    <dbReference type="NCBI Taxonomy" id="206669"/>
    <lineage>
        <taxon>Eukaryota</taxon>
        <taxon>Metazoa</taxon>
        <taxon>Echinodermata</taxon>
        <taxon>Eleutherozoa</taxon>
        <taxon>Echinozoa</taxon>
        <taxon>Holothuroidea</taxon>
        <taxon>Aspidochirotacea</taxon>
        <taxon>Aspidochirotida</taxon>
        <taxon>Holothuriidae</taxon>
        <taxon>Holothuria</taxon>
    </lineage>
</organism>
<name>A0A9Q1C2Q0_HOLLE</name>
<comment type="similarity">
    <text evidence="2 7">Belongs to the class-III pyridoxal-phosphate-dependent aminotransferase family.</text>
</comment>
<protein>
    <submittedName>
        <fullName evidence="8">4-aminobutyrate aminotransferase, mitochondrial</fullName>
    </submittedName>
</protein>
<evidence type="ECO:0000256" key="4">
    <source>
        <dbReference type="ARBA" id="ARBA00022679"/>
    </source>
</evidence>
<dbReference type="Pfam" id="PF00202">
    <property type="entry name" value="Aminotran_3"/>
    <property type="match status" value="1"/>
</dbReference>
<dbReference type="GO" id="GO:0034386">
    <property type="term" value="F:4-aminobutyrate:2-oxoglutarate transaminase activity"/>
    <property type="evidence" value="ECO:0007669"/>
    <property type="project" value="UniProtKB-EC"/>
</dbReference>
<dbReference type="OrthoDB" id="5419315at2759"/>
<dbReference type="Gene3D" id="3.40.640.10">
    <property type="entry name" value="Type I PLP-dependent aspartate aminotransferase-like (Major domain)"/>
    <property type="match status" value="1"/>
</dbReference>
<dbReference type="SUPFAM" id="SSF53383">
    <property type="entry name" value="PLP-dependent transferases"/>
    <property type="match status" value="1"/>
</dbReference>
<dbReference type="FunFam" id="3.40.640.10:FF:000073">
    <property type="entry name" value="Probable 4-aminobutyrate aminotransferase"/>
    <property type="match status" value="1"/>
</dbReference>
<reference evidence="8" key="1">
    <citation type="submission" date="2021-10" db="EMBL/GenBank/DDBJ databases">
        <title>Tropical sea cucumber genome reveals ecological adaptation and Cuvierian tubules defense mechanism.</title>
        <authorList>
            <person name="Chen T."/>
        </authorList>
    </citation>
    <scope>NUCLEOTIDE SEQUENCE</scope>
    <source>
        <strain evidence="8">Nanhai2018</strain>
        <tissue evidence="8">Muscle</tissue>
    </source>
</reference>
<dbReference type="GO" id="GO:0030170">
    <property type="term" value="F:pyridoxal phosphate binding"/>
    <property type="evidence" value="ECO:0007669"/>
    <property type="project" value="InterPro"/>
</dbReference>